<evidence type="ECO:0000313" key="2">
    <source>
        <dbReference type="Proteomes" id="UP000242222"/>
    </source>
</evidence>
<accession>A0A1I4VRJ5</accession>
<organism evidence="1 2">
    <name type="scientific">Izhakiella capsodis</name>
    <dbReference type="NCBI Taxonomy" id="1367852"/>
    <lineage>
        <taxon>Bacteria</taxon>
        <taxon>Pseudomonadati</taxon>
        <taxon>Pseudomonadota</taxon>
        <taxon>Gammaproteobacteria</taxon>
        <taxon>Enterobacterales</taxon>
        <taxon>Erwiniaceae</taxon>
        <taxon>Izhakiella</taxon>
    </lineage>
</organism>
<reference evidence="2" key="1">
    <citation type="submission" date="2016-10" db="EMBL/GenBank/DDBJ databases">
        <authorList>
            <person name="Varghese N."/>
            <person name="Submissions S."/>
        </authorList>
    </citation>
    <scope>NUCLEOTIDE SEQUENCE [LARGE SCALE GENOMIC DNA]</scope>
    <source>
        <strain evidence="2">N6PO6</strain>
    </source>
</reference>
<dbReference type="EMBL" id="FOVC01000002">
    <property type="protein sequence ID" value="SFN03606.1"/>
    <property type="molecule type" value="Genomic_DNA"/>
</dbReference>
<dbReference type="STRING" id="1367852.SAMN05216516_10213"/>
<gene>
    <name evidence="1" type="ORF">SAMN05216516_10213</name>
</gene>
<dbReference type="Proteomes" id="UP000242222">
    <property type="component" value="Unassembled WGS sequence"/>
</dbReference>
<dbReference type="AlphaFoldDB" id="A0A1I4VRJ5"/>
<evidence type="ECO:0000313" key="1">
    <source>
        <dbReference type="EMBL" id="SFN03606.1"/>
    </source>
</evidence>
<sequence>MISSKTELSDYLKFVTQILFLQFRVTGNSILSDCLGDFFNSKQYDHLRLPIRTTMSVQVLYDKTITD</sequence>
<proteinExistence type="predicted"/>
<name>A0A1I4VRJ5_9GAMM</name>
<protein>
    <submittedName>
        <fullName evidence="1">Uncharacterized protein</fullName>
    </submittedName>
</protein>
<keyword evidence="2" id="KW-1185">Reference proteome</keyword>